<keyword evidence="5" id="KW-1185">Reference proteome</keyword>
<gene>
    <name evidence="4" type="ORF">ACFQ4C_21760</name>
</gene>
<evidence type="ECO:0000256" key="2">
    <source>
        <dbReference type="SAM" id="Phobius"/>
    </source>
</evidence>
<feature type="region of interest" description="Disordered" evidence="1">
    <location>
        <begin position="185"/>
        <end position="207"/>
    </location>
</feature>
<evidence type="ECO:0000313" key="4">
    <source>
        <dbReference type="EMBL" id="MFD1143770.1"/>
    </source>
</evidence>
<accession>A0ABW3QI77</accession>
<feature type="domain" description="Outer membrane protein beta-barrel" evidence="3">
    <location>
        <begin position="252"/>
        <end position="415"/>
    </location>
</feature>
<evidence type="ECO:0000259" key="3">
    <source>
        <dbReference type="Pfam" id="PF13568"/>
    </source>
</evidence>
<evidence type="ECO:0000256" key="1">
    <source>
        <dbReference type="SAM" id="MobiDB-lite"/>
    </source>
</evidence>
<keyword evidence="2" id="KW-0812">Transmembrane</keyword>
<keyword evidence="2" id="KW-0472">Membrane</keyword>
<proteinExistence type="predicted"/>
<dbReference type="Pfam" id="PF13568">
    <property type="entry name" value="OMP_b-brl_2"/>
    <property type="match status" value="1"/>
</dbReference>
<comment type="caution">
    <text evidence="4">The sequence shown here is derived from an EMBL/GenBank/DDBJ whole genome shotgun (WGS) entry which is preliminary data.</text>
</comment>
<keyword evidence="2" id="KW-1133">Transmembrane helix</keyword>
<feature type="region of interest" description="Disordered" evidence="1">
    <location>
        <begin position="80"/>
        <end position="102"/>
    </location>
</feature>
<evidence type="ECO:0000313" key="5">
    <source>
        <dbReference type="Proteomes" id="UP001597116"/>
    </source>
</evidence>
<organism evidence="4 5">
    <name type="scientific">Larkinella insperata</name>
    <dbReference type="NCBI Taxonomy" id="332158"/>
    <lineage>
        <taxon>Bacteria</taxon>
        <taxon>Pseudomonadati</taxon>
        <taxon>Bacteroidota</taxon>
        <taxon>Cytophagia</taxon>
        <taxon>Cytophagales</taxon>
        <taxon>Spirosomataceae</taxon>
        <taxon>Larkinella</taxon>
    </lineage>
</organism>
<dbReference type="Proteomes" id="UP001597116">
    <property type="component" value="Unassembled WGS sequence"/>
</dbReference>
<protein>
    <submittedName>
        <fullName evidence="4">Outer membrane beta-barrel protein</fullName>
    </submittedName>
</protein>
<sequence length="452" mass="49792">MKDSFHKKLTEHIRKTIGQHEVPYEPGSWEEFQRLQQRRRHRQSVVWLRYAMAACLLLGLLGVPLWLYVGPSQPAKLALRPVGPKPKPDVAHPSVAQPPSIRPVEEKAVTANRSATPSSVPQNQELPQNRIAWENALPAHQQVRTTRTDVRNKPMLNRLRAKSAPEPNPLIVSEPSASFSNERAANLPAATDESATSSGSFARIKPRSRPGYRWSLRPLGLPLNVQVEGAQVTVTNPSKTGPVWGVSLAPQSVHAAGSSPAVALGGGLFSELPISRRFSLSTGLSMARQTLGTTESGPIIALSSPHLVSTDIRLTTIDVPINLRFRPKGSSEMGFYIEAGFSSLAFLNERYAETYEQQKEVVVLVMGTNGQEQTVTQYVTEQQIVNHSEPAFGRIYWGRLLNFSIGVERRMGSQFRLSAEPYLKYPIGPFTRENLMLGSGGISLRLGFQAGR</sequence>
<name>A0ABW3QI77_9BACT</name>
<dbReference type="InterPro" id="IPR025665">
    <property type="entry name" value="Beta-barrel_OMP_2"/>
</dbReference>
<dbReference type="RefSeq" id="WP_265993684.1">
    <property type="nucleotide sequence ID" value="NZ_CP110973.1"/>
</dbReference>
<feature type="transmembrane region" description="Helical" evidence="2">
    <location>
        <begin position="47"/>
        <end position="69"/>
    </location>
</feature>
<reference evidence="5" key="1">
    <citation type="journal article" date="2019" name="Int. J. Syst. Evol. Microbiol.">
        <title>The Global Catalogue of Microorganisms (GCM) 10K type strain sequencing project: providing services to taxonomists for standard genome sequencing and annotation.</title>
        <authorList>
            <consortium name="The Broad Institute Genomics Platform"/>
            <consortium name="The Broad Institute Genome Sequencing Center for Infectious Disease"/>
            <person name="Wu L."/>
            <person name="Ma J."/>
        </authorList>
    </citation>
    <scope>NUCLEOTIDE SEQUENCE [LARGE SCALE GENOMIC DNA]</scope>
    <source>
        <strain evidence="5">CCUG 55608</strain>
    </source>
</reference>
<dbReference type="EMBL" id="JBHTLP010000019">
    <property type="protein sequence ID" value="MFD1143770.1"/>
    <property type="molecule type" value="Genomic_DNA"/>
</dbReference>